<dbReference type="EMBL" id="AMCI01001073">
    <property type="protein sequence ID" value="EJX06740.1"/>
    <property type="molecule type" value="Genomic_DNA"/>
</dbReference>
<dbReference type="GO" id="GO:0009246">
    <property type="term" value="P:enterobacterial common antigen biosynthetic process"/>
    <property type="evidence" value="ECO:0007669"/>
    <property type="project" value="TreeGrafter"/>
</dbReference>
<feature type="domain" description="Acyltransferase 3" evidence="7">
    <location>
        <begin position="32"/>
        <end position="385"/>
    </location>
</feature>
<feature type="transmembrane region" description="Helical" evidence="6">
    <location>
        <begin position="238"/>
        <end position="255"/>
    </location>
</feature>
<keyword evidence="2" id="KW-1003">Cell membrane</keyword>
<organism evidence="8">
    <name type="scientific">gut metagenome</name>
    <dbReference type="NCBI Taxonomy" id="749906"/>
    <lineage>
        <taxon>unclassified sequences</taxon>
        <taxon>metagenomes</taxon>
        <taxon>organismal metagenomes</taxon>
    </lineage>
</organism>
<evidence type="ECO:0000256" key="1">
    <source>
        <dbReference type="ARBA" id="ARBA00004651"/>
    </source>
</evidence>
<feature type="transmembrane region" description="Helical" evidence="6">
    <location>
        <begin position="176"/>
        <end position="195"/>
    </location>
</feature>
<dbReference type="PANTHER" id="PTHR40074">
    <property type="entry name" value="O-ACETYLTRANSFERASE WECH"/>
    <property type="match status" value="1"/>
</dbReference>
<name>J9H0C3_9ZZZZ</name>
<dbReference type="AlphaFoldDB" id="J9H0C3"/>
<dbReference type="InterPro" id="IPR002656">
    <property type="entry name" value="Acyl_transf_3_dom"/>
</dbReference>
<evidence type="ECO:0000313" key="8">
    <source>
        <dbReference type="EMBL" id="EJX06740.1"/>
    </source>
</evidence>
<evidence type="ECO:0000256" key="2">
    <source>
        <dbReference type="ARBA" id="ARBA00022475"/>
    </source>
</evidence>
<dbReference type="EC" id="2.-.-.-" evidence="8"/>
<reference evidence="8" key="1">
    <citation type="journal article" date="2012" name="PLoS ONE">
        <title>Gene sets for utilization of primary and secondary nutrition supplies in the distal gut of endangered iberian lynx.</title>
        <authorList>
            <person name="Alcaide M."/>
            <person name="Messina E."/>
            <person name="Richter M."/>
            <person name="Bargiela R."/>
            <person name="Peplies J."/>
            <person name="Huws S.A."/>
            <person name="Newbold C.J."/>
            <person name="Golyshin P.N."/>
            <person name="Simon M.A."/>
            <person name="Lopez G."/>
            <person name="Yakimov M.M."/>
            <person name="Ferrer M."/>
        </authorList>
    </citation>
    <scope>NUCLEOTIDE SEQUENCE</scope>
</reference>
<evidence type="ECO:0000259" key="7">
    <source>
        <dbReference type="Pfam" id="PF01757"/>
    </source>
</evidence>
<keyword evidence="5 6" id="KW-0472">Membrane</keyword>
<sequence length="402" mass="45726">MYTLMEPIHPIHTMKLTEPTGSMNPMEKKHDVSLDLVRLIAFILLIACHACDPFNAAATYGSGEANPEFTWWGAVWGSVVRPCVPLFVMLTGALLLQHPLGEHFYRRRIPRVLWPFLIWSVLYYLFPWLLGLLGGGADAVTLFFPWTETTSQTLSTAWSRIVRIPFHFSYVACHMWYIYMLVGLYLYLPVFSAWVERATRRQQEGFLGIWALSTFLPYVTEFVSKYQFGTCDWNQFGLFYYFAGFNGYLLLGHYLRTYIRWSLPRALAVGVPLFVAGYAVNLSGYLHVLSMDQPTPQQVELFWTYCTPNVACMSVALFLVARALPVCSQRVRALLAHLTYCGFGIYMIHYFFIGPVFEAVTRLGVPVPLRIGVAAVLVLCVSWAVVTLGKRWLGRAAKVVFG</sequence>
<protein>
    <submittedName>
        <fullName evidence="8">Membrane protein containing Acyltransferase 3 domain protein</fullName>
        <ecNumber evidence="8">2.-.-.-</ecNumber>
    </submittedName>
</protein>
<feature type="transmembrane region" description="Helical" evidence="6">
    <location>
        <begin position="36"/>
        <end position="57"/>
    </location>
</feature>
<accession>J9H0C3</accession>
<feature type="transmembrane region" description="Helical" evidence="6">
    <location>
        <begin position="207"/>
        <end position="226"/>
    </location>
</feature>
<feature type="transmembrane region" description="Helical" evidence="6">
    <location>
        <begin position="333"/>
        <end position="357"/>
    </location>
</feature>
<gene>
    <name evidence="8" type="ORF">EVA_05144</name>
</gene>
<feature type="transmembrane region" description="Helical" evidence="6">
    <location>
        <begin position="69"/>
        <end position="96"/>
    </location>
</feature>
<evidence type="ECO:0000256" key="5">
    <source>
        <dbReference type="ARBA" id="ARBA00023136"/>
    </source>
</evidence>
<keyword evidence="3 6" id="KW-0812">Transmembrane</keyword>
<evidence type="ECO:0000256" key="3">
    <source>
        <dbReference type="ARBA" id="ARBA00022692"/>
    </source>
</evidence>
<comment type="subcellular location">
    <subcellularLocation>
        <location evidence="1">Cell membrane</location>
        <topology evidence="1">Multi-pass membrane protein</topology>
    </subcellularLocation>
</comment>
<evidence type="ECO:0000256" key="6">
    <source>
        <dbReference type="SAM" id="Phobius"/>
    </source>
</evidence>
<keyword evidence="4 6" id="KW-1133">Transmembrane helix</keyword>
<dbReference type="GO" id="GO:0016413">
    <property type="term" value="F:O-acetyltransferase activity"/>
    <property type="evidence" value="ECO:0007669"/>
    <property type="project" value="TreeGrafter"/>
</dbReference>
<feature type="transmembrane region" description="Helical" evidence="6">
    <location>
        <begin position="369"/>
        <end position="388"/>
    </location>
</feature>
<dbReference type="Pfam" id="PF01757">
    <property type="entry name" value="Acyl_transf_3"/>
    <property type="match status" value="1"/>
</dbReference>
<comment type="caution">
    <text evidence="8">The sequence shown here is derived from an EMBL/GenBank/DDBJ whole genome shotgun (WGS) entry which is preliminary data.</text>
</comment>
<keyword evidence="8" id="KW-0012">Acyltransferase</keyword>
<dbReference type="GO" id="GO:0005886">
    <property type="term" value="C:plasma membrane"/>
    <property type="evidence" value="ECO:0007669"/>
    <property type="project" value="UniProtKB-SubCell"/>
</dbReference>
<feature type="transmembrane region" description="Helical" evidence="6">
    <location>
        <begin position="301"/>
        <end position="321"/>
    </location>
</feature>
<evidence type="ECO:0000256" key="4">
    <source>
        <dbReference type="ARBA" id="ARBA00022989"/>
    </source>
</evidence>
<keyword evidence="8" id="KW-0808">Transferase</keyword>
<dbReference type="PANTHER" id="PTHR40074:SF2">
    <property type="entry name" value="O-ACETYLTRANSFERASE WECH"/>
    <property type="match status" value="1"/>
</dbReference>
<feature type="transmembrane region" description="Helical" evidence="6">
    <location>
        <begin position="267"/>
        <end position="289"/>
    </location>
</feature>
<feature type="transmembrane region" description="Helical" evidence="6">
    <location>
        <begin position="116"/>
        <end position="137"/>
    </location>
</feature>
<proteinExistence type="predicted"/>